<sequence length="87" mass="10413">MIALSWHWMRYQTIYGMWMKSSISTPIRCPLIFGMWTRWSTYKRVMRCGLLTLLWSTLVFGTYRSSLIRGCPLKKLLCRTLLSGRDW</sequence>
<reference evidence="1" key="1">
    <citation type="submission" date="2022-02" db="EMBL/GenBank/DDBJ databases">
        <title>Plant Genome Project.</title>
        <authorList>
            <person name="Zhang R.-G."/>
        </authorList>
    </citation>
    <scope>NUCLEOTIDE SEQUENCE</scope>
    <source>
        <strain evidence="1">AT1</strain>
    </source>
</reference>
<evidence type="ECO:0000313" key="2">
    <source>
        <dbReference type="Proteomes" id="UP001062846"/>
    </source>
</evidence>
<keyword evidence="2" id="KW-1185">Reference proteome</keyword>
<organism evidence="1 2">
    <name type="scientific">Rhododendron molle</name>
    <name type="common">Chinese azalea</name>
    <name type="synonym">Azalea mollis</name>
    <dbReference type="NCBI Taxonomy" id="49168"/>
    <lineage>
        <taxon>Eukaryota</taxon>
        <taxon>Viridiplantae</taxon>
        <taxon>Streptophyta</taxon>
        <taxon>Embryophyta</taxon>
        <taxon>Tracheophyta</taxon>
        <taxon>Spermatophyta</taxon>
        <taxon>Magnoliopsida</taxon>
        <taxon>eudicotyledons</taxon>
        <taxon>Gunneridae</taxon>
        <taxon>Pentapetalae</taxon>
        <taxon>asterids</taxon>
        <taxon>Ericales</taxon>
        <taxon>Ericaceae</taxon>
        <taxon>Ericoideae</taxon>
        <taxon>Rhodoreae</taxon>
        <taxon>Rhododendron</taxon>
    </lineage>
</organism>
<accession>A0ACC0MD89</accession>
<protein>
    <submittedName>
        <fullName evidence="1">Uncharacterized protein</fullName>
    </submittedName>
</protein>
<dbReference type="EMBL" id="CM046396">
    <property type="protein sequence ID" value="KAI8538343.1"/>
    <property type="molecule type" value="Genomic_DNA"/>
</dbReference>
<proteinExistence type="predicted"/>
<comment type="caution">
    <text evidence="1">The sequence shown here is derived from an EMBL/GenBank/DDBJ whole genome shotgun (WGS) entry which is preliminary data.</text>
</comment>
<dbReference type="Proteomes" id="UP001062846">
    <property type="component" value="Chromosome 9"/>
</dbReference>
<name>A0ACC0MD89_RHOML</name>
<gene>
    <name evidence="1" type="ORF">RHMOL_Rhmol09G0095400</name>
</gene>
<evidence type="ECO:0000313" key="1">
    <source>
        <dbReference type="EMBL" id="KAI8538343.1"/>
    </source>
</evidence>